<reference evidence="1 2" key="1">
    <citation type="submission" date="2023-03" db="EMBL/GenBank/DDBJ databases">
        <title>Bacillus Genome Sequencing.</title>
        <authorList>
            <person name="Dunlap C."/>
        </authorList>
    </citation>
    <scope>NUCLEOTIDE SEQUENCE [LARGE SCALE GENOMIC DNA]</scope>
    <source>
        <strain evidence="1 2">B-59205</strain>
    </source>
</reference>
<comment type="caution">
    <text evidence="1">The sequence shown here is derived from an EMBL/GenBank/DDBJ whole genome shotgun (WGS) entry which is preliminary data.</text>
</comment>
<proteinExistence type="predicted"/>
<sequence>MIEVSKEYKSAVYAPIRKTSAKINFEILDNSAYDDVTLSTSSEAPLSRIDQVANRARQTAHKYATFERDYFRLDGSLRIPPRPNDGNSEVGWWSGEISREDGIFDVPQTLTMSFEEPHNSMGLTLAFDAVANEYPSHFKIEVFQQNDILIASKEVEDHKGASFVWVQGLDEYRKIIITFYKWAKPYRRARVVNIDFGVFQEYEGNKLIKVNLVEQMNVVGDTLPANELKFTIDNSSKEFNILNPQGFYRFLKERQEVAVKLGVEIEEDEFEYVTAKGYYLTDWQSDEGALTTTFTARNIFDLLEKEYAQSPVANLYELAEDILIKAGVAQYLIDNTLKNIPTSGFNDKITYRKALQCVGIASKSAVYQDREGAVIIKPFAVLDEGTSYITFAGLDVFTGMITPTVYSGYDMKNITFDNVYKEPQINLEKLVQTLTMVVHAEGDKTEYTFSNSSVREGASLKCDNALINTFAHAQDVAHWIIDESNLRANYQVNWRQNPALECGDIVFIEDSFGAQKQSRITKNEFEFAGYLSGKTVARGGV</sequence>
<name>A0AAW9NM85_9BACL</name>
<dbReference type="Proteomes" id="UP001344888">
    <property type="component" value="Unassembled WGS sequence"/>
</dbReference>
<keyword evidence="2" id="KW-1185">Reference proteome</keyword>
<evidence type="ECO:0000313" key="2">
    <source>
        <dbReference type="Proteomes" id="UP001344888"/>
    </source>
</evidence>
<organism evidence="1 2">
    <name type="scientific">Metasolibacillus meyeri</name>
    <dbReference type="NCBI Taxonomy" id="1071052"/>
    <lineage>
        <taxon>Bacteria</taxon>
        <taxon>Bacillati</taxon>
        <taxon>Bacillota</taxon>
        <taxon>Bacilli</taxon>
        <taxon>Bacillales</taxon>
        <taxon>Caryophanaceae</taxon>
        <taxon>Metasolibacillus</taxon>
    </lineage>
</organism>
<gene>
    <name evidence="1" type="ORF">P9B03_03875</name>
</gene>
<dbReference type="RefSeq" id="WP_326122033.1">
    <property type="nucleotide sequence ID" value="NZ_JARSFG010000005.1"/>
</dbReference>
<protein>
    <recommendedName>
        <fullName evidence="3">Phage tail protein</fullName>
    </recommendedName>
</protein>
<evidence type="ECO:0008006" key="3">
    <source>
        <dbReference type="Google" id="ProtNLM"/>
    </source>
</evidence>
<dbReference type="EMBL" id="JARSFG010000005">
    <property type="protein sequence ID" value="MEC1177612.1"/>
    <property type="molecule type" value="Genomic_DNA"/>
</dbReference>
<evidence type="ECO:0000313" key="1">
    <source>
        <dbReference type="EMBL" id="MEC1177612.1"/>
    </source>
</evidence>
<dbReference type="AlphaFoldDB" id="A0AAW9NM85"/>
<accession>A0AAW9NM85</accession>